<dbReference type="GO" id="GO:0016491">
    <property type="term" value="F:oxidoreductase activity"/>
    <property type="evidence" value="ECO:0007669"/>
    <property type="project" value="UniProtKB-KW"/>
</dbReference>
<evidence type="ECO:0000313" key="5">
    <source>
        <dbReference type="Proteomes" id="UP000815325"/>
    </source>
</evidence>
<dbReference type="Pfam" id="PF00487">
    <property type="entry name" value="FA_desaturase"/>
    <property type="match status" value="2"/>
</dbReference>
<gene>
    <name evidence="3" type="ORF">DUNSADRAFT_2573</name>
</gene>
<dbReference type="OrthoDB" id="9980984at2759"/>
<evidence type="ECO:0000259" key="2">
    <source>
        <dbReference type="Pfam" id="PF00487"/>
    </source>
</evidence>
<protein>
    <submittedName>
        <fullName evidence="4">Beta-carotene ketolase</fullName>
        <ecNumber evidence="4">1.14.99.63</ecNumber>
    </submittedName>
</protein>
<feature type="transmembrane region" description="Helical" evidence="1">
    <location>
        <begin position="133"/>
        <end position="150"/>
    </location>
</feature>
<dbReference type="InterPro" id="IPR005804">
    <property type="entry name" value="FA_desaturase_dom"/>
</dbReference>
<dbReference type="EMBL" id="MT813065">
    <property type="protein sequence ID" value="UCC47244.1"/>
    <property type="molecule type" value="mRNA"/>
</dbReference>
<feature type="transmembrane region" description="Helical" evidence="1">
    <location>
        <begin position="93"/>
        <end position="113"/>
    </location>
</feature>
<keyword evidence="4" id="KW-0560">Oxidoreductase</keyword>
<feature type="domain" description="Fatty acid desaturase" evidence="2">
    <location>
        <begin position="205"/>
        <end position="293"/>
    </location>
</feature>
<dbReference type="AlphaFoldDB" id="A0A8K1IK28"/>
<keyword evidence="5" id="KW-1185">Reference proteome</keyword>
<accession>A0A8K1IK28</accession>
<dbReference type="EMBL" id="MU069573">
    <property type="protein sequence ID" value="KAF5838589.1"/>
    <property type="molecule type" value="Genomic_DNA"/>
</dbReference>
<dbReference type="EC" id="1.14.99.63" evidence="4"/>
<feature type="domain" description="Fatty acid desaturase" evidence="2">
    <location>
        <begin position="99"/>
        <end position="194"/>
    </location>
</feature>
<dbReference type="Proteomes" id="UP000815325">
    <property type="component" value="Unassembled WGS sequence"/>
</dbReference>
<evidence type="ECO:0000313" key="3">
    <source>
        <dbReference type="EMBL" id="KAF5838589.1"/>
    </source>
</evidence>
<reference evidence="4" key="3">
    <citation type="submission" date="2020-07" db="EMBL/GenBank/DDBJ databases">
        <title>Functional characterization of Dunaliella salina carotenoid ketolase reveals that low expression of beta-carotene ketolase gene restricts the accumulation of astaxanthin in Dunaliella.</title>
        <authorList>
            <person name="Chen H."/>
            <person name="Jiang J."/>
        </authorList>
    </citation>
    <scope>NUCLEOTIDE SEQUENCE</scope>
</reference>
<keyword evidence="1" id="KW-1133">Transmembrane helix</keyword>
<name>A0A8K1IK28_DUNSA</name>
<feature type="transmembrane region" description="Helical" evidence="1">
    <location>
        <begin position="215"/>
        <end position="236"/>
    </location>
</feature>
<organism evidence="4">
    <name type="scientific">Dunaliella salina</name>
    <name type="common">Green alga</name>
    <name type="synonym">Protococcus salinus</name>
    <dbReference type="NCBI Taxonomy" id="3046"/>
    <lineage>
        <taxon>Eukaryota</taxon>
        <taxon>Viridiplantae</taxon>
        <taxon>Chlorophyta</taxon>
        <taxon>core chlorophytes</taxon>
        <taxon>Chlorophyceae</taxon>
        <taxon>CS clade</taxon>
        <taxon>Chlamydomonadales</taxon>
        <taxon>Dunaliellaceae</taxon>
        <taxon>Dunaliella</taxon>
    </lineage>
</organism>
<evidence type="ECO:0000313" key="4">
    <source>
        <dbReference type="EMBL" id="UCC47244.1"/>
    </source>
</evidence>
<keyword evidence="1" id="KW-0472">Membrane</keyword>
<proteinExistence type="evidence at transcript level"/>
<evidence type="ECO:0000256" key="1">
    <source>
        <dbReference type="SAM" id="Phobius"/>
    </source>
</evidence>
<reference evidence="3" key="1">
    <citation type="submission" date="2017-08" db="EMBL/GenBank/DDBJ databases">
        <authorList>
            <person name="Polle J.E."/>
            <person name="Barry K."/>
            <person name="Cushman J."/>
            <person name="Schmutz J."/>
            <person name="Tran D."/>
            <person name="Hathwaick L.T."/>
            <person name="Yim W.C."/>
            <person name="Jenkins J."/>
            <person name="Mckie-Krisberg Z.M."/>
            <person name="Prochnik S."/>
            <person name="Lindquist E."/>
            <person name="Dockter R.B."/>
            <person name="Adam C."/>
            <person name="Molina H."/>
            <person name="Bunkerborg J."/>
            <person name="Jin E."/>
            <person name="Buchheim M."/>
            <person name="Magnuson J."/>
        </authorList>
    </citation>
    <scope>NUCLEOTIDE SEQUENCE</scope>
    <source>
        <strain evidence="3">CCAP 19/18</strain>
    </source>
</reference>
<feature type="transmembrane region" description="Helical" evidence="1">
    <location>
        <begin position="55"/>
        <end position="73"/>
    </location>
</feature>
<keyword evidence="1" id="KW-0812">Transmembrane</keyword>
<sequence>MNDMNGAGGPEDASFQAWTSSYGYNLPEETSAKSPEDAGIGLKQRYQPPKSDAKGIAYACGVIGLWALLYWHAMFHITLPFSLQGEHTQQPTHILHILAVFFSLEFMYTGLFITTHDAMHGTIAIRHRRINDFLGALAISLYAWFDYGMLHFKHWEHHNHTGKPHVDPDFHRGNPSLLPWFGWFMWEYISLWQFTKIATWTAVMQYLGAPMENILVFMTAAPLLSAFRLFLFGTYLPHRPEPGSDESTVVMHWPKSRTSQASNLQSFLTCYHFDLHWEHHRWPYAPWWELPKCR</sequence>
<dbReference type="GO" id="GO:0006629">
    <property type="term" value="P:lipid metabolic process"/>
    <property type="evidence" value="ECO:0007669"/>
    <property type="project" value="InterPro"/>
</dbReference>
<feature type="transmembrane region" description="Helical" evidence="1">
    <location>
        <begin position="180"/>
        <end position="203"/>
    </location>
</feature>
<reference evidence="3" key="2">
    <citation type="submission" date="2020-06" db="EMBL/GenBank/DDBJ databases">
        <authorList>
            <consortium name="DOE Joint Genome Institute"/>
            <person name="Calhoun S."/>
            <person name="Polle J.E."/>
            <person name="Mckie-Krisberg Z."/>
            <person name="Prochnik S."/>
            <person name="Neofotis P."/>
            <person name="Yim W.C."/>
            <person name="Hathwaik L.T."/>
            <person name="Jenkins J."/>
            <person name="Molina H."/>
            <person name="Bunkenborg J."/>
            <person name="Grigoriev I.V."/>
            <person name="Barry K."/>
            <person name="Schmutz J."/>
            <person name="Jin E."/>
            <person name="Cushman J.C."/>
            <person name="Magnuson J.K."/>
        </authorList>
    </citation>
    <scope>NUCLEOTIDE SEQUENCE</scope>
    <source>
        <strain evidence="3">CCAP 19/18</strain>
    </source>
</reference>